<feature type="transmembrane region" description="Helical" evidence="1">
    <location>
        <begin position="6"/>
        <end position="25"/>
    </location>
</feature>
<dbReference type="InterPro" id="IPR002197">
    <property type="entry name" value="HTH_Fis"/>
</dbReference>
<keyword evidence="1" id="KW-1133">Transmembrane helix</keyword>
<dbReference type="GO" id="GO:0043565">
    <property type="term" value="F:sequence-specific DNA binding"/>
    <property type="evidence" value="ECO:0007669"/>
    <property type="project" value="InterPro"/>
</dbReference>
<organism evidence="3 4">
    <name type="scientific">SAR86 cluster bacterium</name>
    <dbReference type="NCBI Taxonomy" id="2030880"/>
    <lineage>
        <taxon>Bacteria</taxon>
        <taxon>Pseudomonadati</taxon>
        <taxon>Pseudomonadota</taxon>
        <taxon>Gammaproteobacteria</taxon>
        <taxon>SAR86 cluster</taxon>
    </lineage>
</organism>
<dbReference type="Pfam" id="PF02954">
    <property type="entry name" value="HTH_8"/>
    <property type="match status" value="1"/>
</dbReference>
<dbReference type="PRINTS" id="PR01590">
    <property type="entry name" value="HTHFIS"/>
</dbReference>
<feature type="transmembrane region" description="Helical" evidence="1">
    <location>
        <begin position="174"/>
        <end position="196"/>
    </location>
</feature>
<keyword evidence="1" id="KW-0472">Membrane</keyword>
<feature type="transmembrane region" description="Helical" evidence="1">
    <location>
        <begin position="140"/>
        <end position="162"/>
    </location>
</feature>
<feature type="transmembrane region" description="Helical" evidence="1">
    <location>
        <begin position="37"/>
        <end position="58"/>
    </location>
</feature>
<accession>A0A2A4X212</accession>
<dbReference type="SUPFAM" id="SSF46689">
    <property type="entry name" value="Homeodomain-like"/>
    <property type="match status" value="1"/>
</dbReference>
<gene>
    <name evidence="3" type="ORF">COB20_10810</name>
</gene>
<keyword evidence="1" id="KW-0812">Transmembrane</keyword>
<proteinExistence type="predicted"/>
<comment type="caution">
    <text evidence="3">The sequence shown here is derived from an EMBL/GenBank/DDBJ whole genome shotgun (WGS) entry which is preliminary data.</text>
</comment>
<feature type="transmembrane region" description="Helical" evidence="1">
    <location>
        <begin position="101"/>
        <end position="120"/>
    </location>
</feature>
<dbReference type="InterPro" id="IPR009057">
    <property type="entry name" value="Homeodomain-like_sf"/>
</dbReference>
<dbReference type="Proteomes" id="UP000218767">
    <property type="component" value="Unassembled WGS sequence"/>
</dbReference>
<sequence length="313" mass="35061">MEQEALVYLGIFALIGILLKLAILFNVSIKSKIAQSFVVVCTLFLLQNVSEFLAYFTYIPAEQLSVMFIHIYMNTLYFIFPSILVLALTLVEFKHLTAAKIALYGMASLITLAHLGGYVIEGVKFLQWTAITTPAEYYWLAMVFIVINVLATFTVLITNTMANSDFEIRNRCKVNLLAFAPIFLVAVLVMLFRLAGFDSSSAISLPLATVFFLFVMLLQTNGNIFWASLRLKILMSVLTLKNINTLDEILGNIEKLRITEALRASNGMQRNAAKLLSVPPSTLNKKIAKYNIDVESYQTVSVVEAIRSRRLVS</sequence>
<name>A0A2A4X212_9GAMM</name>
<dbReference type="EMBL" id="NVUL01000058">
    <property type="protein sequence ID" value="PCI76351.1"/>
    <property type="molecule type" value="Genomic_DNA"/>
</dbReference>
<feature type="transmembrane region" description="Helical" evidence="1">
    <location>
        <begin position="64"/>
        <end position="89"/>
    </location>
</feature>
<evidence type="ECO:0000313" key="4">
    <source>
        <dbReference type="Proteomes" id="UP000218767"/>
    </source>
</evidence>
<evidence type="ECO:0000256" key="1">
    <source>
        <dbReference type="SAM" id="Phobius"/>
    </source>
</evidence>
<feature type="transmembrane region" description="Helical" evidence="1">
    <location>
        <begin position="202"/>
        <end position="226"/>
    </location>
</feature>
<feature type="domain" description="DNA binding HTH" evidence="2">
    <location>
        <begin position="251"/>
        <end position="290"/>
    </location>
</feature>
<evidence type="ECO:0000313" key="3">
    <source>
        <dbReference type="EMBL" id="PCI76351.1"/>
    </source>
</evidence>
<evidence type="ECO:0000259" key="2">
    <source>
        <dbReference type="Pfam" id="PF02954"/>
    </source>
</evidence>
<reference evidence="4" key="1">
    <citation type="submission" date="2017-08" db="EMBL/GenBank/DDBJ databases">
        <title>A dynamic microbial community with high functional redundancy inhabits the cold, oxic subseafloor aquifer.</title>
        <authorList>
            <person name="Tully B.J."/>
            <person name="Wheat C.G."/>
            <person name="Glazer B.T."/>
            <person name="Huber J.A."/>
        </authorList>
    </citation>
    <scope>NUCLEOTIDE SEQUENCE [LARGE SCALE GENOMIC DNA]</scope>
</reference>
<protein>
    <recommendedName>
        <fullName evidence="2">DNA binding HTH domain-containing protein</fullName>
    </recommendedName>
</protein>
<dbReference type="AlphaFoldDB" id="A0A2A4X212"/>
<dbReference type="Gene3D" id="1.10.10.60">
    <property type="entry name" value="Homeodomain-like"/>
    <property type="match status" value="1"/>
</dbReference>